<dbReference type="EMBL" id="AQPN01000116">
    <property type="protein sequence ID" value="EOR93375.1"/>
    <property type="molecule type" value="Genomic_DNA"/>
</dbReference>
<dbReference type="PANTHER" id="PTHR37478">
    <property type="match status" value="1"/>
</dbReference>
<protein>
    <recommendedName>
        <fullName evidence="2">UPF0251 protein ADIARSV_3454</fullName>
    </recommendedName>
</protein>
<proteinExistence type="inferred from homology"/>
<dbReference type="AlphaFoldDB" id="R9GPA4"/>
<dbReference type="InterPro" id="IPR036388">
    <property type="entry name" value="WH-like_DNA-bd_sf"/>
</dbReference>
<accession>R9GPA4</accession>
<dbReference type="OrthoDB" id="280278at2"/>
<comment type="similarity">
    <text evidence="1 2">Belongs to the UPF0251 family.</text>
</comment>
<name>R9GPA4_9SPHI</name>
<dbReference type="HAMAP" id="MF_00674">
    <property type="entry name" value="UPF0251"/>
    <property type="match status" value="1"/>
</dbReference>
<keyword evidence="3" id="KW-0238">DNA-binding</keyword>
<evidence type="ECO:0000256" key="2">
    <source>
        <dbReference type="HAMAP-Rule" id="MF_00674"/>
    </source>
</evidence>
<dbReference type="SUPFAM" id="SSF88659">
    <property type="entry name" value="Sigma3 and sigma4 domains of RNA polymerase sigma factors"/>
    <property type="match status" value="1"/>
</dbReference>
<dbReference type="STRING" id="1150600.ADIARSV_3454"/>
<dbReference type="InterPro" id="IPR002852">
    <property type="entry name" value="UPF0251"/>
</dbReference>
<dbReference type="Gene3D" id="1.10.10.10">
    <property type="entry name" value="Winged helix-like DNA-binding domain superfamily/Winged helix DNA-binding domain"/>
    <property type="match status" value="1"/>
</dbReference>
<dbReference type="Pfam" id="PF02001">
    <property type="entry name" value="DUF134"/>
    <property type="match status" value="1"/>
</dbReference>
<dbReference type="PANTHER" id="PTHR37478:SF2">
    <property type="entry name" value="UPF0251 PROTEIN TK0562"/>
    <property type="match status" value="1"/>
</dbReference>
<dbReference type="InterPro" id="IPR013324">
    <property type="entry name" value="RNA_pol_sigma_r3/r4-like"/>
</dbReference>
<comment type="caution">
    <text evidence="3">The sequence shown here is derived from an EMBL/GenBank/DDBJ whole genome shotgun (WGS) entry which is preliminary data.</text>
</comment>
<organism evidence="3 4">
    <name type="scientific">Arcticibacter svalbardensis MN12-7</name>
    <dbReference type="NCBI Taxonomy" id="1150600"/>
    <lineage>
        <taxon>Bacteria</taxon>
        <taxon>Pseudomonadati</taxon>
        <taxon>Bacteroidota</taxon>
        <taxon>Sphingobacteriia</taxon>
        <taxon>Sphingobacteriales</taxon>
        <taxon>Sphingobacteriaceae</taxon>
        <taxon>Arcticibacter</taxon>
    </lineage>
</organism>
<dbReference type="GO" id="GO:0003677">
    <property type="term" value="F:DNA binding"/>
    <property type="evidence" value="ECO:0007669"/>
    <property type="project" value="UniProtKB-KW"/>
</dbReference>
<evidence type="ECO:0000313" key="4">
    <source>
        <dbReference type="Proteomes" id="UP000014174"/>
    </source>
</evidence>
<dbReference type="RefSeq" id="WP_016196682.1">
    <property type="nucleotide sequence ID" value="NZ_AQPN01000116.1"/>
</dbReference>
<gene>
    <name evidence="3" type="ORF">ADIARSV_3454</name>
</gene>
<reference evidence="3 4" key="1">
    <citation type="journal article" date="2013" name="Genome Announc.">
        <title>Draft Genome Sequence of Arcticibacter svalbardensis Strain MN12-7T, a Member of the Family Sphingobacteriaceae Isolated from an Arctic Soil Sample.</title>
        <authorList>
            <person name="Shivaji S."/>
            <person name="Ara S."/>
            <person name="Prasad S."/>
            <person name="Manasa B.P."/>
            <person name="Begum Z."/>
            <person name="Singh A."/>
            <person name="Kumar Pinnaka A."/>
        </authorList>
    </citation>
    <scope>NUCLEOTIDE SEQUENCE [LARGE SCALE GENOMIC DNA]</scope>
    <source>
        <strain evidence="3 4">MN12-7</strain>
    </source>
</reference>
<evidence type="ECO:0000313" key="3">
    <source>
        <dbReference type="EMBL" id="EOR93375.1"/>
    </source>
</evidence>
<sequence>MARLKKSRVIQRAPSFLGFKPFGVQKLSGEDVILHLEEYESVKLCDYENLTHEQAAKIMNVSRPTFSRVYQSARNKIAKAFVEASSILLEGGNSVVGILWYSCPVCELNFSSIIDEQPVCPFCLSEHVCKVDEQ</sequence>
<dbReference type="Proteomes" id="UP000014174">
    <property type="component" value="Unassembled WGS sequence"/>
</dbReference>
<evidence type="ECO:0000256" key="1">
    <source>
        <dbReference type="ARBA" id="ARBA00009350"/>
    </source>
</evidence>
<dbReference type="eggNOG" id="COG1342">
    <property type="taxonomic scope" value="Bacteria"/>
</dbReference>
<keyword evidence="4" id="KW-1185">Reference proteome</keyword>